<evidence type="ECO:0000256" key="1">
    <source>
        <dbReference type="RuleBase" id="RU363044"/>
    </source>
</evidence>
<dbReference type="SUPFAM" id="SSF52540">
    <property type="entry name" value="P-loop containing nucleoside triphosphate hydrolases"/>
    <property type="match status" value="1"/>
</dbReference>
<keyword evidence="1" id="KW-0234">DNA repair</keyword>
<gene>
    <name evidence="5" type="ORF">Sangu_2454600</name>
</gene>
<dbReference type="GO" id="GO:0043139">
    <property type="term" value="F:5'-3' DNA helicase activity"/>
    <property type="evidence" value="ECO:0007669"/>
    <property type="project" value="UniProtKB-EC"/>
</dbReference>
<comment type="catalytic activity">
    <reaction evidence="1">
        <text>ATP + H2O = ADP + phosphate + H(+)</text>
        <dbReference type="Rhea" id="RHEA:13065"/>
        <dbReference type="ChEBI" id="CHEBI:15377"/>
        <dbReference type="ChEBI" id="CHEBI:15378"/>
        <dbReference type="ChEBI" id="CHEBI:30616"/>
        <dbReference type="ChEBI" id="CHEBI:43474"/>
        <dbReference type="ChEBI" id="CHEBI:456216"/>
        <dbReference type="EC" id="5.6.2.3"/>
    </reaction>
</comment>
<dbReference type="GO" id="GO:0016787">
    <property type="term" value="F:hydrolase activity"/>
    <property type="evidence" value="ECO:0007669"/>
    <property type="project" value="UniProtKB-KW"/>
</dbReference>
<keyword evidence="1" id="KW-0347">Helicase</keyword>
<organism evidence="5">
    <name type="scientific">Sesamum angustifolium</name>
    <dbReference type="NCBI Taxonomy" id="2727405"/>
    <lineage>
        <taxon>Eukaryota</taxon>
        <taxon>Viridiplantae</taxon>
        <taxon>Streptophyta</taxon>
        <taxon>Embryophyta</taxon>
        <taxon>Tracheophyta</taxon>
        <taxon>Spermatophyta</taxon>
        <taxon>Magnoliopsida</taxon>
        <taxon>eudicotyledons</taxon>
        <taxon>Gunneridae</taxon>
        <taxon>Pentapetalae</taxon>
        <taxon>asterids</taxon>
        <taxon>lamiids</taxon>
        <taxon>Lamiales</taxon>
        <taxon>Pedaliaceae</taxon>
        <taxon>Sesamum</taxon>
    </lineage>
</organism>
<dbReference type="EC" id="5.6.2.3" evidence="1"/>
<evidence type="ECO:0000256" key="2">
    <source>
        <dbReference type="SAM" id="MobiDB-lite"/>
    </source>
</evidence>
<feature type="domain" description="DNA helicase Pif1-like DEAD-box helicase" evidence="3">
    <location>
        <begin position="879"/>
        <end position="990"/>
    </location>
</feature>
<feature type="compositionally biased region" description="Polar residues" evidence="2">
    <location>
        <begin position="203"/>
        <end position="215"/>
    </location>
</feature>
<comment type="caution">
    <text evidence="5">The sequence shown here is derived from an EMBL/GenBank/DDBJ whole genome shotgun (WGS) entry which is preliminary data.</text>
</comment>
<keyword evidence="1" id="KW-0227">DNA damage</keyword>
<feature type="region of interest" description="Disordered" evidence="2">
    <location>
        <begin position="1"/>
        <end position="49"/>
    </location>
</feature>
<dbReference type="EMBL" id="JACGWK010000016">
    <property type="protein sequence ID" value="KAL0311599.1"/>
    <property type="molecule type" value="Genomic_DNA"/>
</dbReference>
<dbReference type="Pfam" id="PF14214">
    <property type="entry name" value="Helitron_like_N"/>
    <property type="match status" value="1"/>
</dbReference>
<feature type="domain" description="Helitron helicase-like" evidence="4">
    <location>
        <begin position="562"/>
        <end position="593"/>
    </location>
</feature>
<reference evidence="5" key="2">
    <citation type="journal article" date="2024" name="Plant">
        <title>Genomic evolution and insights into agronomic trait innovations of Sesamum species.</title>
        <authorList>
            <person name="Miao H."/>
            <person name="Wang L."/>
            <person name="Qu L."/>
            <person name="Liu H."/>
            <person name="Sun Y."/>
            <person name="Le M."/>
            <person name="Wang Q."/>
            <person name="Wei S."/>
            <person name="Zheng Y."/>
            <person name="Lin W."/>
            <person name="Duan Y."/>
            <person name="Cao H."/>
            <person name="Xiong S."/>
            <person name="Wang X."/>
            <person name="Wei L."/>
            <person name="Li C."/>
            <person name="Ma Q."/>
            <person name="Ju M."/>
            <person name="Zhao R."/>
            <person name="Li G."/>
            <person name="Mu C."/>
            <person name="Tian Q."/>
            <person name="Mei H."/>
            <person name="Zhang T."/>
            <person name="Gao T."/>
            <person name="Zhang H."/>
        </authorList>
    </citation>
    <scope>NUCLEOTIDE SEQUENCE</scope>
    <source>
        <strain evidence="5">G01</strain>
    </source>
</reference>
<name>A0AAW2KYK8_9LAMI</name>
<protein>
    <recommendedName>
        <fullName evidence="1">ATP-dependent DNA helicase</fullName>
        <ecNumber evidence="1">5.6.2.3</ecNumber>
    </recommendedName>
</protein>
<reference evidence="5" key="1">
    <citation type="submission" date="2020-06" db="EMBL/GenBank/DDBJ databases">
        <authorList>
            <person name="Li T."/>
            <person name="Hu X."/>
            <person name="Zhang T."/>
            <person name="Song X."/>
            <person name="Zhang H."/>
            <person name="Dai N."/>
            <person name="Sheng W."/>
            <person name="Hou X."/>
            <person name="Wei L."/>
        </authorList>
    </citation>
    <scope>NUCLEOTIDE SEQUENCE</scope>
    <source>
        <strain evidence="5">G01</strain>
        <tissue evidence="5">Leaf</tissue>
    </source>
</reference>
<dbReference type="Pfam" id="PF05970">
    <property type="entry name" value="PIF1"/>
    <property type="match status" value="1"/>
</dbReference>
<comment type="similarity">
    <text evidence="1">Belongs to the helicase family.</text>
</comment>
<feature type="region of interest" description="Disordered" evidence="2">
    <location>
        <begin position="192"/>
        <end position="242"/>
    </location>
</feature>
<dbReference type="InterPro" id="IPR010285">
    <property type="entry name" value="DNA_helicase_pif1-like_DEAD"/>
</dbReference>
<dbReference type="InterPro" id="IPR025476">
    <property type="entry name" value="Helitron_helicase-like"/>
</dbReference>
<accession>A0AAW2KYK8</accession>
<dbReference type="AlphaFoldDB" id="A0AAW2KYK8"/>
<proteinExistence type="inferred from homology"/>
<dbReference type="PANTHER" id="PTHR10492:SF94">
    <property type="entry name" value="ATP-DEPENDENT DNA HELICASE"/>
    <property type="match status" value="1"/>
</dbReference>
<keyword evidence="1" id="KW-0233">DNA recombination</keyword>
<evidence type="ECO:0000259" key="3">
    <source>
        <dbReference type="Pfam" id="PF05970"/>
    </source>
</evidence>
<dbReference type="PANTHER" id="PTHR10492">
    <property type="match status" value="1"/>
</dbReference>
<feature type="compositionally biased region" description="Low complexity" evidence="2">
    <location>
        <begin position="222"/>
        <end position="238"/>
    </location>
</feature>
<keyword evidence="1" id="KW-0547">Nucleotide-binding</keyword>
<comment type="cofactor">
    <cofactor evidence="1">
        <name>Mg(2+)</name>
        <dbReference type="ChEBI" id="CHEBI:18420"/>
    </cofactor>
</comment>
<keyword evidence="1" id="KW-0378">Hydrolase</keyword>
<dbReference type="GO" id="GO:0005524">
    <property type="term" value="F:ATP binding"/>
    <property type="evidence" value="ECO:0007669"/>
    <property type="project" value="UniProtKB-KW"/>
</dbReference>
<dbReference type="GO" id="GO:0006310">
    <property type="term" value="P:DNA recombination"/>
    <property type="evidence" value="ECO:0007669"/>
    <property type="project" value="UniProtKB-KW"/>
</dbReference>
<dbReference type="Gene3D" id="3.40.50.300">
    <property type="entry name" value="P-loop containing nucleotide triphosphate hydrolases"/>
    <property type="match status" value="1"/>
</dbReference>
<sequence length="1006" mass="113924">MRSAFGSRRQNYQQQRQMDENDASIQESMQRRREINHIRSRERRERMTTEQREVYLARRRHLYHLRRGNNTIPAVVADVNAYQTTSRHTQALHIEGNQGVVPLARSIPIPITIADGNCSVTSTSVAQTSGSAINTTVGTTLLRQIPLANFAQVPANQLEASTSRAQPSNNRDNIGSAMDRVVGNISLRHIPASNFDRVPPNQFEASTSRARPSNSGDHDNNDYNLSSSSSDDLHNPPNVGEGVNYIRPQNNRFLNDARNYYPASDGHRLQLPNPRICSHCRAKLFLREAQSFCCRGGKVMLPKIPVLVDLIRLFTDQSAEGRIFRQNIRAYNHVFSFTSLGVALDQSLAPFDQGIYTFRAHGSIYHRIGSLLPLPGTRPRYIQMFIYDTEHEIENSLQESNGLDGELVDKVKHILDAHNPFVKTLRQLAQRPDINNCKLVIKEKPAPNMQYTLPTASQVAAILVGGEEIMDANARDIIVQSNTGRLFNIKEYSGYYDPLQYPLLLPYGTYGWDCDFRSFQGNRITCCDYYAYILYAGLFHLFFSMEGVYYNSMLLTTMSRLRLKNYDGGILGKAVAHVHVIEFQKRGLPHVHMSVIFDEDDKLNTPDDYDCIVRAEIPKQPVIKHMIHGPCGHIKPNAPCMKNGKCKKGYPKQFAECTMQGNDSYPIYQRRNDNRLIALDNHGEVAIDNSWVVPYNPWLLLKYDCHINVEMVFISKNLGKEKKHSKGPKSFDDLLTIDGVHYLTFKQAAEKRGFLQEDNSIRECLVEARSFRMPSALRRLFATILLYCEPNGVRSLWEENYSYMIEDYPSSSSSSSLYVLNKLLHDLNGILMQHKESINEFDLPQITGGFEDLMNIPSRIEHELSIPISETDLNAVRVLNNCQFSAFDIISRAIRRKHSAIFFVDGPGGTGKTFLYKSLLANFRKDGLIMLAIATSGIAANLLPGGRTAHSKLKIPIKFEPLSMCLFSKQSELSTLIERASAIIWDEAPPEDARRRKQMIRCGGCS</sequence>
<dbReference type="GO" id="GO:0006281">
    <property type="term" value="P:DNA repair"/>
    <property type="evidence" value="ECO:0007669"/>
    <property type="project" value="UniProtKB-KW"/>
</dbReference>
<dbReference type="InterPro" id="IPR027417">
    <property type="entry name" value="P-loop_NTPase"/>
</dbReference>
<feature type="compositionally biased region" description="Basic and acidic residues" evidence="2">
    <location>
        <begin position="29"/>
        <end position="49"/>
    </location>
</feature>
<evidence type="ECO:0000259" key="4">
    <source>
        <dbReference type="Pfam" id="PF14214"/>
    </source>
</evidence>
<dbReference type="GO" id="GO:0000723">
    <property type="term" value="P:telomere maintenance"/>
    <property type="evidence" value="ECO:0007669"/>
    <property type="project" value="InterPro"/>
</dbReference>
<keyword evidence="1" id="KW-0067">ATP-binding</keyword>
<evidence type="ECO:0000313" key="5">
    <source>
        <dbReference type="EMBL" id="KAL0311599.1"/>
    </source>
</evidence>